<protein>
    <submittedName>
        <fullName evidence="2">Uncharacterized protein</fullName>
    </submittedName>
</protein>
<dbReference type="EMBL" id="BAABBV010000001">
    <property type="protein sequence ID" value="GAA4157330.1"/>
    <property type="molecule type" value="Genomic_DNA"/>
</dbReference>
<gene>
    <name evidence="2" type="ORF">GCM10022286_08850</name>
</gene>
<proteinExistence type="predicted"/>
<feature type="transmembrane region" description="Helical" evidence="1">
    <location>
        <begin position="35"/>
        <end position="53"/>
    </location>
</feature>
<evidence type="ECO:0000313" key="3">
    <source>
        <dbReference type="Proteomes" id="UP001415169"/>
    </source>
</evidence>
<keyword evidence="1" id="KW-1133">Transmembrane helix</keyword>
<sequence>MTLRKYVLSPRLYASALAVLPVVRATRKPQLGQRSWVLWAGWALGTAAAIVSVREDSARRVSTNRR</sequence>
<keyword evidence="3" id="KW-1185">Reference proteome</keyword>
<keyword evidence="1" id="KW-0472">Membrane</keyword>
<name>A0ABP7ZGU1_9MICO</name>
<dbReference type="RefSeq" id="WP_344790536.1">
    <property type="nucleotide sequence ID" value="NZ_BAABBV010000001.1"/>
</dbReference>
<evidence type="ECO:0000313" key="2">
    <source>
        <dbReference type="EMBL" id="GAA4157330.1"/>
    </source>
</evidence>
<reference evidence="2" key="1">
    <citation type="journal article" date="2014" name="Int. J. Syst. Evol. Microbiol.">
        <title>Complete genome of a new Firmicutes species belonging to the dominant human colonic microbiota ('Ruminococcus bicirculans') reveals two chromosomes and a selective capacity to utilize plant glucans.</title>
        <authorList>
            <consortium name="NISC Comparative Sequencing Program"/>
            <person name="Wegmann U."/>
            <person name="Louis P."/>
            <person name="Goesmann A."/>
            <person name="Henrissat B."/>
            <person name="Duncan S.H."/>
            <person name="Flint H.J."/>
        </authorList>
    </citation>
    <scope>NUCLEOTIDE SEQUENCE</scope>
    <source>
        <strain evidence="2">JCM 17590</strain>
    </source>
</reference>
<dbReference type="Proteomes" id="UP001415169">
    <property type="component" value="Unassembled WGS sequence"/>
</dbReference>
<keyword evidence="1" id="KW-0812">Transmembrane</keyword>
<comment type="caution">
    <text evidence="2">The sequence shown here is derived from an EMBL/GenBank/DDBJ whole genome shotgun (WGS) entry which is preliminary data.</text>
</comment>
<evidence type="ECO:0000256" key="1">
    <source>
        <dbReference type="SAM" id="Phobius"/>
    </source>
</evidence>
<reference evidence="2" key="2">
    <citation type="submission" date="2023-12" db="EMBL/GenBank/DDBJ databases">
        <authorList>
            <person name="Sun Q."/>
            <person name="Inoue M."/>
        </authorList>
    </citation>
    <scope>NUCLEOTIDE SEQUENCE</scope>
    <source>
        <strain evidence="2">JCM 17590</strain>
    </source>
</reference>
<organism evidence="2 3">
    <name type="scientific">Gryllotalpicola daejeonensis</name>
    <dbReference type="NCBI Taxonomy" id="993087"/>
    <lineage>
        <taxon>Bacteria</taxon>
        <taxon>Bacillati</taxon>
        <taxon>Actinomycetota</taxon>
        <taxon>Actinomycetes</taxon>
        <taxon>Micrococcales</taxon>
        <taxon>Microbacteriaceae</taxon>
        <taxon>Gryllotalpicola</taxon>
    </lineage>
</organism>
<accession>A0ABP7ZGU1</accession>